<dbReference type="RefSeq" id="XP_031752747.1">
    <property type="nucleotide sequence ID" value="XM_031896887.1"/>
</dbReference>
<keyword evidence="6 11" id="KW-0808">Transferase</keyword>
<dbReference type="Reactome" id="R-XTR-162710">
    <property type="pathway name" value="Synthesis of glycosylphosphatidylinositol (GPI)"/>
</dbReference>
<keyword evidence="9 11" id="KW-1133">Transmembrane helix</keyword>
<dbReference type="InterPro" id="IPR007315">
    <property type="entry name" value="PIG-V/Gpi18"/>
</dbReference>
<organism evidence="12">
    <name type="scientific">Xenopus tropicalis</name>
    <name type="common">Western clawed frog</name>
    <name type="synonym">Silurana tropicalis</name>
    <dbReference type="NCBI Taxonomy" id="8364"/>
    <lineage>
        <taxon>Eukaryota</taxon>
        <taxon>Metazoa</taxon>
        <taxon>Chordata</taxon>
        <taxon>Craniata</taxon>
        <taxon>Vertebrata</taxon>
        <taxon>Euteleostomi</taxon>
        <taxon>Amphibia</taxon>
        <taxon>Batrachia</taxon>
        <taxon>Anura</taxon>
        <taxon>Pipoidea</taxon>
        <taxon>Pipidae</taxon>
        <taxon>Xenopodinae</taxon>
        <taxon>Xenopus</taxon>
        <taxon>Silurana</taxon>
    </lineage>
</organism>
<accession>F7DCC5</accession>
<dbReference type="GO" id="GO:0000009">
    <property type="term" value="F:alpha-1,6-mannosyltransferase activity"/>
    <property type="evidence" value="ECO:0007669"/>
    <property type="project" value="InterPro"/>
</dbReference>
<dbReference type="OMA" id="GALFIWC"/>
<reference evidence="14 15" key="3">
    <citation type="submission" date="2025-04" db="UniProtKB">
        <authorList>
            <consortium name="RefSeq"/>
        </authorList>
    </citation>
    <scope>IDENTIFICATION</scope>
    <source>
        <strain evidence="14 15">Nigerian</strain>
        <tissue evidence="14 15">Liver and blood</tissue>
    </source>
</reference>
<evidence type="ECO:0000313" key="15">
    <source>
        <dbReference type="RefSeq" id="XP_004911603.1"/>
    </source>
</evidence>
<dbReference type="GO" id="GO:0006506">
    <property type="term" value="P:GPI anchor biosynthetic process"/>
    <property type="evidence" value="ECO:0000318"/>
    <property type="project" value="GO_Central"/>
</dbReference>
<evidence type="ECO:0000256" key="1">
    <source>
        <dbReference type="ARBA" id="ARBA00004477"/>
    </source>
</evidence>
<dbReference type="Proteomes" id="UP000008143">
    <property type="component" value="Chromosome 2"/>
</dbReference>
<dbReference type="Ensembl" id="ENSXETT00000044719">
    <property type="protein sequence ID" value="ENSXETP00000044719"/>
    <property type="gene ID" value="ENSXETG00000020693"/>
</dbReference>
<dbReference type="GO" id="GO:0031501">
    <property type="term" value="C:mannosyltransferase complex"/>
    <property type="evidence" value="ECO:0000318"/>
    <property type="project" value="GO_Central"/>
</dbReference>
<gene>
    <name evidence="12 14 15 16 17" type="primary">pigv</name>
</gene>
<feature type="transmembrane region" description="Helical" evidence="11">
    <location>
        <begin position="234"/>
        <end position="252"/>
    </location>
</feature>
<keyword evidence="8 11" id="KW-0256">Endoplasmic reticulum</keyword>
<dbReference type="RefSeq" id="XP_004911603.1">
    <property type="nucleotide sequence ID" value="XM_004911546.3"/>
</dbReference>
<evidence type="ECO:0000256" key="6">
    <source>
        <dbReference type="ARBA" id="ARBA00022679"/>
    </source>
</evidence>
<dbReference type="GO" id="GO:0004376">
    <property type="term" value="F:GPI mannosyltransferase activity"/>
    <property type="evidence" value="ECO:0007669"/>
    <property type="project" value="InterPro"/>
</dbReference>
<evidence type="ECO:0000256" key="9">
    <source>
        <dbReference type="ARBA" id="ARBA00022989"/>
    </source>
</evidence>
<dbReference type="HOGENOM" id="CLU_029048_3_2_1"/>
<evidence type="ECO:0000313" key="12">
    <source>
        <dbReference type="Ensembl" id="ENSXETP00000044719"/>
    </source>
</evidence>
<dbReference type="Pfam" id="PF04188">
    <property type="entry name" value="Mannosyl_trans2"/>
    <property type="match status" value="1"/>
</dbReference>
<keyword evidence="7 11" id="KW-0812">Transmembrane</keyword>
<dbReference type="GeneID" id="100380028"/>
<dbReference type="GO" id="GO:0000030">
    <property type="term" value="F:mannosyltransferase activity"/>
    <property type="evidence" value="ECO:0000318"/>
    <property type="project" value="GO_Central"/>
</dbReference>
<dbReference type="ExpressionAtlas" id="F7DCC5">
    <property type="expression patterns" value="differential"/>
</dbReference>
<sequence>MKCGLSKDPFLQEILRFSLCCRGATLAMQVVFNLLIPDHIADAFSPPRAPPSGYGDQFTELLLGGLGRWDAEHFLFIAEHGYVFEHNMAFFPLFPLTLAGLAHGLLWPLGFMLSLRSRLLLSATLLNTACFVLAAIVLYRLGCVALQSRRSAFLAALLFCMSPASIFMTAAYSESLFAMATFAGLWQLEKCRTFRGCSLFLLATAARANGLVNAGFLLYFGAQSVVQGTMSCRRISKILLATAVIMLPFALFQHYSFHHFCLVSAIDEKVSPELMQLAIEKSYRVRGPPVPAWCAASLPLAYSNIQSDYWGVGLLRYFQLRQLPNFLLALPVILLGTRAIWEYGCANVNLCLTLGLWEKRQKSSSGYYGPRIFVYVAHLTALMMFGVFCMHVQVITRFLFSSSPVLFWFCSLRLQQNEPWMWGSETGMSASNPAIRLLHSWTSLQRPTRSLLGYFLGYWVLGSALHVNFLPWT</sequence>
<name>F7DCC5_XENTR</name>
<proteinExistence type="inferred from homology"/>
<evidence type="ECO:0000256" key="8">
    <source>
        <dbReference type="ARBA" id="ARBA00022824"/>
    </source>
</evidence>
<evidence type="ECO:0000256" key="11">
    <source>
        <dbReference type="RuleBase" id="RU363112"/>
    </source>
</evidence>
<evidence type="ECO:0000256" key="2">
    <source>
        <dbReference type="ARBA" id="ARBA00004687"/>
    </source>
</evidence>
<comment type="subcellular location">
    <subcellularLocation>
        <location evidence="1 11">Endoplasmic reticulum membrane</location>
        <topology evidence="1 11">Multi-pass membrane protein</topology>
    </subcellularLocation>
</comment>
<reference evidence="12" key="1">
    <citation type="journal article" date="2010" name="Science">
        <title>The genome of the Western clawed frog Xenopus tropicalis.</title>
        <authorList>
            <person name="Hellsten U."/>
            <person name="Harland R.M."/>
            <person name="Gilchrist M.J."/>
            <person name="Hendrix D."/>
            <person name="Jurka J."/>
            <person name="Kapitonov V."/>
            <person name="Ovcharenko I."/>
            <person name="Putnam N.H."/>
            <person name="Shu S."/>
            <person name="Taher L."/>
            <person name="Blitz I.L."/>
            <person name="Blumberg B."/>
            <person name="Dichmann D.S."/>
            <person name="Dubchak I."/>
            <person name="Amaya E."/>
            <person name="Detter J.C."/>
            <person name="Fletcher R."/>
            <person name="Gerhard D.S."/>
            <person name="Goodstein D."/>
            <person name="Graves T."/>
            <person name="Grigoriev I.V."/>
            <person name="Grimwood J."/>
            <person name="Kawashima T."/>
            <person name="Lindquist E."/>
            <person name="Lucas S.M."/>
            <person name="Mead P.E."/>
            <person name="Mitros T."/>
            <person name="Ogino H."/>
            <person name="Ohta Y."/>
            <person name="Poliakov A.V."/>
            <person name="Pollet N."/>
            <person name="Robert J."/>
            <person name="Salamov A."/>
            <person name="Sater A.K."/>
            <person name="Schmutz J."/>
            <person name="Terry A."/>
            <person name="Vize P.D."/>
            <person name="Warren W.C."/>
            <person name="Wells D."/>
            <person name="Wills A."/>
            <person name="Wilson R.K."/>
            <person name="Zimmerman L.B."/>
            <person name="Zorn A.M."/>
            <person name="Grainger R."/>
            <person name="Grammer T."/>
            <person name="Khokha M.K."/>
            <person name="Richardson P.M."/>
            <person name="Rokhsar D.S."/>
        </authorList>
    </citation>
    <scope>NUCLEOTIDE SEQUENCE [LARGE SCALE GENOMIC DNA]</scope>
    <source>
        <strain evidence="12">Nigerian</strain>
    </source>
</reference>
<dbReference type="eggNOG" id="KOG2647">
    <property type="taxonomic scope" value="Eukaryota"/>
</dbReference>
<feature type="transmembrane region" description="Helical" evidence="11">
    <location>
        <begin position="89"/>
        <end position="107"/>
    </location>
</feature>
<feature type="transmembrane region" description="Helical" evidence="11">
    <location>
        <begin position="451"/>
        <end position="470"/>
    </location>
</feature>
<dbReference type="PANTHER" id="PTHR12468:SF2">
    <property type="entry name" value="GPI MANNOSYLTRANSFERASE 2"/>
    <property type="match status" value="1"/>
</dbReference>
<evidence type="ECO:0000313" key="14">
    <source>
        <dbReference type="RefSeq" id="XP_002934691.1"/>
    </source>
</evidence>
<dbReference type="GO" id="GO:0005789">
    <property type="term" value="C:endoplasmic reticulum membrane"/>
    <property type="evidence" value="ECO:0000318"/>
    <property type="project" value="GO_Central"/>
</dbReference>
<feature type="transmembrane region" description="Helical" evidence="11">
    <location>
        <begin position="119"/>
        <end position="141"/>
    </location>
</feature>
<evidence type="ECO:0000256" key="7">
    <source>
        <dbReference type="ARBA" id="ARBA00022692"/>
    </source>
</evidence>
<dbReference type="RefSeq" id="XP_002934691.1">
    <property type="nucleotide sequence ID" value="XM_002934645.5"/>
</dbReference>
<dbReference type="AGR" id="Xenbase:XB-GENE-965986"/>
<dbReference type="KEGG" id="xtr:100380028"/>
<feature type="transmembrane region" description="Helical" evidence="11">
    <location>
        <begin position="153"/>
        <end position="186"/>
    </location>
</feature>
<keyword evidence="4 11" id="KW-0337">GPI-anchor biosynthesis</keyword>
<dbReference type="OrthoDB" id="10252502at2759"/>
<dbReference type="AlphaFoldDB" id="F7DCC5"/>
<dbReference type="PANTHER" id="PTHR12468">
    <property type="entry name" value="GPI MANNOSYLTRANSFERASE 2"/>
    <property type="match status" value="1"/>
</dbReference>
<comment type="similarity">
    <text evidence="3 11">Belongs to the PIGV family.</text>
</comment>
<comment type="pathway">
    <text evidence="2 11">Glycolipid biosynthesis; glycosylphosphatidylinositol-anchor biosynthesis.</text>
</comment>
<dbReference type="UniPathway" id="UPA00196"/>
<dbReference type="GeneTree" id="ENSGT00390000013174"/>
<dbReference type="Bgee" id="ENSXETG00000020693">
    <property type="expression patterns" value="Expressed in liver and 12 other cell types or tissues"/>
</dbReference>
<keyword evidence="13" id="KW-1185">Reference proteome</keyword>
<dbReference type="EC" id="2.4.1.-" evidence="11"/>
<evidence type="ECO:0000256" key="5">
    <source>
        <dbReference type="ARBA" id="ARBA00022676"/>
    </source>
</evidence>
<keyword evidence="5 11" id="KW-0328">Glycosyltransferase</keyword>
<comment type="caution">
    <text evidence="11">Lacks conserved residue(s) required for the propagation of feature annotation.</text>
</comment>
<feature type="transmembrane region" description="Helical" evidence="11">
    <location>
        <begin position="372"/>
        <end position="392"/>
    </location>
</feature>
<feature type="transmembrane region" description="Helical" evidence="11">
    <location>
        <begin position="198"/>
        <end position="222"/>
    </location>
</feature>
<evidence type="ECO:0000313" key="16">
    <source>
        <dbReference type="RefSeq" id="XP_031752747.1"/>
    </source>
</evidence>
<evidence type="ECO:0000313" key="17">
    <source>
        <dbReference type="Xenbase" id="XB-GENE-965986"/>
    </source>
</evidence>
<comment type="function">
    <text evidence="11">Mannosyltransferase involved in glycosylphosphatidylinositol-anchor biosynthesis.</text>
</comment>
<protein>
    <recommendedName>
        <fullName evidence="11">GPI mannosyltransferase 2</fullName>
        <ecNumber evidence="11">2.4.1.-</ecNumber>
    </recommendedName>
</protein>
<evidence type="ECO:0000256" key="3">
    <source>
        <dbReference type="ARBA" id="ARBA00008698"/>
    </source>
</evidence>
<dbReference type="Xenbase" id="XB-GENE-965986">
    <property type="gene designation" value="pigv"/>
</dbReference>
<evidence type="ECO:0000256" key="4">
    <source>
        <dbReference type="ARBA" id="ARBA00022502"/>
    </source>
</evidence>
<reference evidence="12" key="2">
    <citation type="submission" date="2011-06" db="UniProtKB">
        <authorList>
            <consortium name="Ensembl"/>
        </authorList>
    </citation>
    <scope>IDENTIFICATION</scope>
</reference>
<evidence type="ECO:0000313" key="13">
    <source>
        <dbReference type="Proteomes" id="UP000008143"/>
    </source>
</evidence>
<evidence type="ECO:0000256" key="10">
    <source>
        <dbReference type="ARBA" id="ARBA00023136"/>
    </source>
</evidence>
<keyword evidence="10 11" id="KW-0472">Membrane</keyword>
<dbReference type="CTD" id="55650"/>